<dbReference type="GeneID" id="20199899"/>
<dbReference type="AlphaFoldDB" id="T1ETJ9"/>
<organism evidence="2 3">
    <name type="scientific">Helobdella robusta</name>
    <name type="common">Californian leech</name>
    <dbReference type="NCBI Taxonomy" id="6412"/>
    <lineage>
        <taxon>Eukaryota</taxon>
        <taxon>Metazoa</taxon>
        <taxon>Spiralia</taxon>
        <taxon>Lophotrochozoa</taxon>
        <taxon>Annelida</taxon>
        <taxon>Clitellata</taxon>
        <taxon>Hirudinea</taxon>
        <taxon>Rhynchobdellida</taxon>
        <taxon>Glossiphoniidae</taxon>
        <taxon>Helobdella</taxon>
    </lineage>
</organism>
<reference evidence="3" key="1">
    <citation type="submission" date="2012-12" db="EMBL/GenBank/DDBJ databases">
        <authorList>
            <person name="Hellsten U."/>
            <person name="Grimwood J."/>
            <person name="Chapman J.A."/>
            <person name="Shapiro H."/>
            <person name="Aerts A."/>
            <person name="Otillar R.P."/>
            <person name="Terry A.Y."/>
            <person name="Boore J.L."/>
            <person name="Simakov O."/>
            <person name="Marletaz F."/>
            <person name="Cho S.-J."/>
            <person name="Edsinger-Gonzales E."/>
            <person name="Havlak P."/>
            <person name="Kuo D.-H."/>
            <person name="Larsson T."/>
            <person name="Lv J."/>
            <person name="Arendt D."/>
            <person name="Savage R."/>
            <person name="Osoegawa K."/>
            <person name="de Jong P."/>
            <person name="Lindberg D.R."/>
            <person name="Seaver E.C."/>
            <person name="Weisblat D.A."/>
            <person name="Putnam N.H."/>
            <person name="Grigoriev I.V."/>
            <person name="Rokhsar D.S."/>
        </authorList>
    </citation>
    <scope>NUCLEOTIDE SEQUENCE</scope>
</reference>
<sequence length="179" mass="20273">MKNPLMTKSHCLKRDAASVDQILHESLQKLRSVKLNKRFRNKSTLNPNNKKSKLIIKDEQSNKLITDENVICEKFNGFFADTVKEFSVNNSSNNNSFAKYLGDSQTDSFFLTETNESEIYSIIKNFKNSKSSDIHLRSHDLNLMAINGAQLNIGARNISDAGPTLWNALPKSLPYLFSI</sequence>
<reference evidence="1 3" key="2">
    <citation type="journal article" date="2013" name="Nature">
        <title>Insights into bilaterian evolution from three spiralian genomes.</title>
        <authorList>
            <person name="Simakov O."/>
            <person name="Marletaz F."/>
            <person name="Cho S.J."/>
            <person name="Edsinger-Gonzales E."/>
            <person name="Havlak P."/>
            <person name="Hellsten U."/>
            <person name="Kuo D.H."/>
            <person name="Larsson T."/>
            <person name="Lv J."/>
            <person name="Arendt D."/>
            <person name="Savage R."/>
            <person name="Osoegawa K."/>
            <person name="de Jong P."/>
            <person name="Grimwood J."/>
            <person name="Chapman J.A."/>
            <person name="Shapiro H."/>
            <person name="Aerts A."/>
            <person name="Otillar R.P."/>
            <person name="Terry A.Y."/>
            <person name="Boore J.L."/>
            <person name="Grigoriev I.V."/>
            <person name="Lindberg D.R."/>
            <person name="Seaver E.C."/>
            <person name="Weisblat D.A."/>
            <person name="Putnam N.H."/>
            <person name="Rokhsar D.S."/>
        </authorList>
    </citation>
    <scope>NUCLEOTIDE SEQUENCE</scope>
</reference>
<dbReference type="KEGG" id="hro:HELRODRAFT_163007"/>
<dbReference type="RefSeq" id="XP_009023296.1">
    <property type="nucleotide sequence ID" value="XM_009025048.1"/>
</dbReference>
<dbReference type="HOGENOM" id="CLU_1505086_0_0_1"/>
<dbReference type="CTD" id="20199899"/>
<evidence type="ECO:0000313" key="3">
    <source>
        <dbReference type="Proteomes" id="UP000015101"/>
    </source>
</evidence>
<dbReference type="EMBL" id="AMQM01001263">
    <property type="status" value="NOT_ANNOTATED_CDS"/>
    <property type="molecule type" value="Genomic_DNA"/>
</dbReference>
<dbReference type="EMBL" id="KB097143">
    <property type="protein sequence ID" value="ESN99459.1"/>
    <property type="molecule type" value="Genomic_DNA"/>
</dbReference>
<keyword evidence="3" id="KW-1185">Reference proteome</keyword>
<evidence type="ECO:0000313" key="1">
    <source>
        <dbReference type="EMBL" id="ESN99459.1"/>
    </source>
</evidence>
<evidence type="ECO:0000313" key="2">
    <source>
        <dbReference type="EnsemblMetazoa" id="HelroP163007"/>
    </source>
</evidence>
<reference evidence="2" key="3">
    <citation type="submission" date="2015-06" db="UniProtKB">
        <authorList>
            <consortium name="EnsemblMetazoa"/>
        </authorList>
    </citation>
    <scope>IDENTIFICATION</scope>
</reference>
<dbReference type="EnsemblMetazoa" id="HelroT163007">
    <property type="protein sequence ID" value="HelroP163007"/>
    <property type="gene ID" value="HelroG163007"/>
</dbReference>
<protein>
    <submittedName>
        <fullName evidence="1 2">Uncharacterized protein</fullName>
    </submittedName>
</protein>
<dbReference type="Proteomes" id="UP000015101">
    <property type="component" value="Unassembled WGS sequence"/>
</dbReference>
<proteinExistence type="predicted"/>
<accession>T1ETJ9</accession>
<dbReference type="InParanoid" id="T1ETJ9"/>
<gene>
    <name evidence="2" type="primary">20199899</name>
    <name evidence="1" type="ORF">HELRODRAFT_163007</name>
</gene>
<name>T1ETJ9_HELRO</name>